<dbReference type="AlphaFoldDB" id="A0A927M5C3"/>
<reference evidence="1" key="1">
    <citation type="submission" date="2020-10" db="EMBL/GenBank/DDBJ databases">
        <title>Sequencing the genomes of 1000 actinobacteria strains.</title>
        <authorList>
            <person name="Klenk H.-P."/>
        </authorList>
    </citation>
    <scope>NUCLEOTIDE SEQUENCE</scope>
    <source>
        <strain evidence="1">DSM 46832</strain>
    </source>
</reference>
<comment type="caution">
    <text evidence="1">The sequence shown here is derived from an EMBL/GenBank/DDBJ whole genome shotgun (WGS) entry which is preliminary data.</text>
</comment>
<evidence type="ECO:0000313" key="1">
    <source>
        <dbReference type="EMBL" id="MBE1487076.1"/>
    </source>
</evidence>
<gene>
    <name evidence="1" type="ORF">H4W31_002714</name>
</gene>
<keyword evidence="2" id="KW-1185">Reference proteome</keyword>
<proteinExistence type="predicted"/>
<accession>A0A927M5C3</accession>
<name>A0A927M5C3_9ACTN</name>
<sequence>MELRGPMSWRMSIRRWEYLVDCALWIRAAERIEVPPHHLVPGPLDLDELPTSTAPGGVPGTEWLGWWLSLVETRRQIPRPEVTLEPADDTPDPLGLAPWPTLRRIVAGRWPEAHEWHLNRQRDGLARHGPVSRATGEIAHQVERSLNRSLRPFSVEFILLPVRDEVIRRVDHERYLVPERVYDSARWTVWLRDLVLRIG</sequence>
<evidence type="ECO:0000313" key="2">
    <source>
        <dbReference type="Proteomes" id="UP000649753"/>
    </source>
</evidence>
<protein>
    <submittedName>
        <fullName evidence="1">Uncharacterized protein</fullName>
    </submittedName>
</protein>
<organism evidence="1 2">
    <name type="scientific">Plantactinospora soyae</name>
    <dbReference type="NCBI Taxonomy" id="1544732"/>
    <lineage>
        <taxon>Bacteria</taxon>
        <taxon>Bacillati</taxon>
        <taxon>Actinomycetota</taxon>
        <taxon>Actinomycetes</taxon>
        <taxon>Micromonosporales</taxon>
        <taxon>Micromonosporaceae</taxon>
        <taxon>Plantactinospora</taxon>
    </lineage>
</organism>
<dbReference type="RefSeq" id="WP_192766991.1">
    <property type="nucleotide sequence ID" value="NZ_JADBEB010000001.1"/>
</dbReference>
<dbReference type="Proteomes" id="UP000649753">
    <property type="component" value="Unassembled WGS sequence"/>
</dbReference>
<dbReference type="EMBL" id="JADBEB010000001">
    <property type="protein sequence ID" value="MBE1487076.1"/>
    <property type="molecule type" value="Genomic_DNA"/>
</dbReference>